<dbReference type="AlphaFoldDB" id="A0A1B7P7L8"/>
<reference evidence="1 2" key="1">
    <citation type="submission" date="2015-07" db="EMBL/GenBank/DDBJ databases">
        <title>Emmonsia species relationships and genome sequence.</title>
        <authorList>
            <person name="Cuomo C.A."/>
            <person name="Schwartz I.S."/>
            <person name="Kenyon C."/>
            <person name="de Hoog G.S."/>
            <person name="Govender N.P."/>
            <person name="Botha A."/>
            <person name="Moreno L."/>
            <person name="de Vries M."/>
            <person name="Munoz J.F."/>
            <person name="Stielow J.B."/>
        </authorList>
    </citation>
    <scope>NUCLEOTIDE SEQUENCE [LARGE SCALE GENOMIC DNA]</scope>
    <source>
        <strain evidence="1 2">CBS 136260</strain>
    </source>
</reference>
<comment type="caution">
    <text evidence="1">The sequence shown here is derived from an EMBL/GenBank/DDBJ whole genome shotgun (WGS) entry which is preliminary data.</text>
</comment>
<organism evidence="1 2">
    <name type="scientific">Emergomyces africanus</name>
    <dbReference type="NCBI Taxonomy" id="1955775"/>
    <lineage>
        <taxon>Eukaryota</taxon>
        <taxon>Fungi</taxon>
        <taxon>Dikarya</taxon>
        <taxon>Ascomycota</taxon>
        <taxon>Pezizomycotina</taxon>
        <taxon>Eurotiomycetes</taxon>
        <taxon>Eurotiomycetidae</taxon>
        <taxon>Onygenales</taxon>
        <taxon>Ajellomycetaceae</taxon>
        <taxon>Emergomyces</taxon>
    </lineage>
</organism>
<proteinExistence type="predicted"/>
<evidence type="ECO:0000313" key="2">
    <source>
        <dbReference type="Proteomes" id="UP000091918"/>
    </source>
</evidence>
<dbReference type="OrthoDB" id="4179510at2759"/>
<protein>
    <submittedName>
        <fullName evidence="1">Uncharacterized protein</fullName>
    </submittedName>
</protein>
<keyword evidence="2" id="KW-1185">Reference proteome</keyword>
<accession>A0A1B7P7L8</accession>
<dbReference type="Proteomes" id="UP000091918">
    <property type="component" value="Unassembled WGS sequence"/>
</dbReference>
<name>A0A1B7P7L8_9EURO</name>
<dbReference type="STRING" id="1658172.A0A1B7P7L8"/>
<dbReference type="EMBL" id="LGUA01000034">
    <property type="protein sequence ID" value="OAX85001.1"/>
    <property type="molecule type" value="Genomic_DNA"/>
</dbReference>
<gene>
    <name evidence="1" type="ORF">ACJ72_00626</name>
</gene>
<sequence>MAELSPGDRDIIKNHPVTHSVDSLQVVLQEAENIYELRLISYKGAGSVDNPDQLYGGVTSGPLSALQGEDAAYMQSSFMDEWWKYGI</sequence>
<evidence type="ECO:0000313" key="1">
    <source>
        <dbReference type="EMBL" id="OAX85001.1"/>
    </source>
</evidence>